<keyword evidence="2" id="KW-0472">Membrane</keyword>
<evidence type="ECO:0000256" key="1">
    <source>
        <dbReference type="SAM" id="MobiDB-lite"/>
    </source>
</evidence>
<feature type="transmembrane region" description="Helical" evidence="2">
    <location>
        <begin position="75"/>
        <end position="99"/>
    </location>
</feature>
<dbReference type="InParanoid" id="S8EPA0"/>
<evidence type="ECO:0000313" key="3">
    <source>
        <dbReference type="EMBL" id="EPT05948.1"/>
    </source>
</evidence>
<dbReference type="AlphaFoldDB" id="S8EPA0"/>
<keyword evidence="2" id="KW-0812">Transmembrane</keyword>
<organism evidence="3 4">
    <name type="scientific">Fomitopsis schrenkii</name>
    <name type="common">Brown rot fungus</name>
    <dbReference type="NCBI Taxonomy" id="2126942"/>
    <lineage>
        <taxon>Eukaryota</taxon>
        <taxon>Fungi</taxon>
        <taxon>Dikarya</taxon>
        <taxon>Basidiomycota</taxon>
        <taxon>Agaricomycotina</taxon>
        <taxon>Agaricomycetes</taxon>
        <taxon>Polyporales</taxon>
        <taxon>Fomitopsis</taxon>
    </lineage>
</organism>
<accession>S8EPA0</accession>
<feature type="compositionally biased region" description="Polar residues" evidence="1">
    <location>
        <begin position="38"/>
        <end position="59"/>
    </location>
</feature>
<protein>
    <submittedName>
        <fullName evidence="3">Uncharacterized protein</fullName>
    </submittedName>
</protein>
<gene>
    <name evidence="3" type="ORF">FOMPIDRAFT_1044427</name>
</gene>
<sequence length="172" mass="18374">MQEPTLQTWANHFMPTATSSTATPALSNSGPQAVYPSAGNSSPRGAASSIDTVPTSTSASQDHSALSLHHANTSAMLWGIIGALGVVLTFLAALLWLYLRRRKRKVAPSTAHSGAGFIGKHIGSTPLIAPSSLLRITPQEVEDPPPPFSPGLYIRTDERFEKIPELDIDYRS</sequence>
<keyword evidence="4" id="KW-1185">Reference proteome</keyword>
<dbReference type="Proteomes" id="UP000015241">
    <property type="component" value="Unassembled WGS sequence"/>
</dbReference>
<name>S8EPA0_FOMSC</name>
<evidence type="ECO:0000256" key="2">
    <source>
        <dbReference type="SAM" id="Phobius"/>
    </source>
</evidence>
<dbReference type="EMBL" id="KE504122">
    <property type="protein sequence ID" value="EPT05948.1"/>
    <property type="molecule type" value="Genomic_DNA"/>
</dbReference>
<feature type="region of interest" description="Disordered" evidence="1">
    <location>
        <begin position="20"/>
        <end position="59"/>
    </location>
</feature>
<reference evidence="3 4" key="1">
    <citation type="journal article" date="2012" name="Science">
        <title>The Paleozoic origin of enzymatic lignin decomposition reconstructed from 31 fungal genomes.</title>
        <authorList>
            <person name="Floudas D."/>
            <person name="Binder M."/>
            <person name="Riley R."/>
            <person name="Barry K."/>
            <person name="Blanchette R.A."/>
            <person name="Henrissat B."/>
            <person name="Martinez A.T."/>
            <person name="Otillar R."/>
            <person name="Spatafora J.W."/>
            <person name="Yadav J.S."/>
            <person name="Aerts A."/>
            <person name="Benoit I."/>
            <person name="Boyd A."/>
            <person name="Carlson A."/>
            <person name="Copeland A."/>
            <person name="Coutinho P.M."/>
            <person name="de Vries R.P."/>
            <person name="Ferreira P."/>
            <person name="Findley K."/>
            <person name="Foster B."/>
            <person name="Gaskell J."/>
            <person name="Glotzer D."/>
            <person name="Gorecki P."/>
            <person name="Heitman J."/>
            <person name="Hesse C."/>
            <person name="Hori C."/>
            <person name="Igarashi K."/>
            <person name="Jurgens J.A."/>
            <person name="Kallen N."/>
            <person name="Kersten P."/>
            <person name="Kohler A."/>
            <person name="Kuees U."/>
            <person name="Kumar T.K.A."/>
            <person name="Kuo A."/>
            <person name="LaButti K."/>
            <person name="Larrondo L.F."/>
            <person name="Lindquist E."/>
            <person name="Ling A."/>
            <person name="Lombard V."/>
            <person name="Lucas S."/>
            <person name="Lundell T."/>
            <person name="Martin R."/>
            <person name="McLaughlin D.J."/>
            <person name="Morgenstern I."/>
            <person name="Morin E."/>
            <person name="Murat C."/>
            <person name="Nagy L.G."/>
            <person name="Nolan M."/>
            <person name="Ohm R.A."/>
            <person name="Patyshakuliyeva A."/>
            <person name="Rokas A."/>
            <person name="Ruiz-Duenas F.J."/>
            <person name="Sabat G."/>
            <person name="Salamov A."/>
            <person name="Samejima M."/>
            <person name="Schmutz J."/>
            <person name="Slot J.C."/>
            <person name="St John F."/>
            <person name="Stenlid J."/>
            <person name="Sun H."/>
            <person name="Sun S."/>
            <person name="Syed K."/>
            <person name="Tsang A."/>
            <person name="Wiebenga A."/>
            <person name="Young D."/>
            <person name="Pisabarro A."/>
            <person name="Eastwood D.C."/>
            <person name="Martin F."/>
            <person name="Cullen D."/>
            <person name="Grigoriev I.V."/>
            <person name="Hibbett D.S."/>
        </authorList>
    </citation>
    <scope>NUCLEOTIDE SEQUENCE</scope>
    <source>
        <strain evidence="4">FP-58527</strain>
    </source>
</reference>
<evidence type="ECO:0000313" key="4">
    <source>
        <dbReference type="Proteomes" id="UP000015241"/>
    </source>
</evidence>
<keyword evidence="2" id="KW-1133">Transmembrane helix</keyword>
<dbReference type="HOGENOM" id="CLU_1555285_0_0_1"/>
<proteinExistence type="predicted"/>